<dbReference type="EMBL" id="ML208492">
    <property type="protein sequence ID" value="TFK64017.1"/>
    <property type="molecule type" value="Genomic_DNA"/>
</dbReference>
<keyword evidence="2" id="KW-1185">Reference proteome</keyword>
<sequence>MALAVLAIAILSAFFITVIRLRSNSQHAMPPGPKGLPFIGNILQIPPFPFLQFTEWKAKFGPILSLNLAGQPAIVISSLKVANDLLERRSGIYSDRPRFIVAGEVLTGGLFLPLLSYGDYWRKHRRAAHEGLRSQVVPTYQAAQELEAVTLAQNLIKSPELWYEEIQRSTASSVKTTIYGTPPISSKNDPTVAFIDEMGHRITFASQPGKYLVEFFPKLLLLPAWLAPWKREAIKWYRNDTHELENLVQPIKGQVENGTHKPSFAAYMCLAGDRHHLTHGEEAWLPGTMFMAGFDTSSAAFRFFILAMVLHPEVMKKAQSELDRVVGRERVPDFSDRDKLPYIRAMIKELLRWSPVAPLGVARRVQQDDYYEGYFIPKGTLVLWNAWAINNDPEMFPSPHEFRPERFLDPTETEEIVVPGTRNHGHASFGFGRRHCIGANLAVQFQFINIAILLWAANIEAAYDKNGQIITPSNSPEGWVDEGNVLRPTSFPCNIIPRFTGAETVLQRARDEKST</sequence>
<accession>A0ACD3AEK0</accession>
<reference evidence="1 2" key="1">
    <citation type="journal article" date="2019" name="Nat. Ecol. Evol.">
        <title>Megaphylogeny resolves global patterns of mushroom evolution.</title>
        <authorList>
            <person name="Varga T."/>
            <person name="Krizsan K."/>
            <person name="Foldi C."/>
            <person name="Dima B."/>
            <person name="Sanchez-Garcia M."/>
            <person name="Sanchez-Ramirez S."/>
            <person name="Szollosi G.J."/>
            <person name="Szarkandi J.G."/>
            <person name="Papp V."/>
            <person name="Albert L."/>
            <person name="Andreopoulos W."/>
            <person name="Angelini C."/>
            <person name="Antonin V."/>
            <person name="Barry K.W."/>
            <person name="Bougher N.L."/>
            <person name="Buchanan P."/>
            <person name="Buyck B."/>
            <person name="Bense V."/>
            <person name="Catcheside P."/>
            <person name="Chovatia M."/>
            <person name="Cooper J."/>
            <person name="Damon W."/>
            <person name="Desjardin D."/>
            <person name="Finy P."/>
            <person name="Geml J."/>
            <person name="Haridas S."/>
            <person name="Hughes K."/>
            <person name="Justo A."/>
            <person name="Karasinski D."/>
            <person name="Kautmanova I."/>
            <person name="Kiss B."/>
            <person name="Kocsube S."/>
            <person name="Kotiranta H."/>
            <person name="LaButti K.M."/>
            <person name="Lechner B.E."/>
            <person name="Liimatainen K."/>
            <person name="Lipzen A."/>
            <person name="Lukacs Z."/>
            <person name="Mihaltcheva S."/>
            <person name="Morgado L.N."/>
            <person name="Niskanen T."/>
            <person name="Noordeloos M.E."/>
            <person name="Ohm R.A."/>
            <person name="Ortiz-Santana B."/>
            <person name="Ovrebo C."/>
            <person name="Racz N."/>
            <person name="Riley R."/>
            <person name="Savchenko A."/>
            <person name="Shiryaev A."/>
            <person name="Soop K."/>
            <person name="Spirin V."/>
            <person name="Szebenyi C."/>
            <person name="Tomsovsky M."/>
            <person name="Tulloss R.E."/>
            <person name="Uehling J."/>
            <person name="Grigoriev I.V."/>
            <person name="Vagvolgyi C."/>
            <person name="Papp T."/>
            <person name="Martin F.M."/>
            <person name="Miettinen O."/>
            <person name="Hibbett D.S."/>
            <person name="Nagy L.G."/>
        </authorList>
    </citation>
    <scope>NUCLEOTIDE SEQUENCE [LARGE SCALE GENOMIC DNA]</scope>
    <source>
        <strain evidence="1 2">NL-1719</strain>
    </source>
</reference>
<gene>
    <name evidence="1" type="ORF">BDN72DRAFT_288626</name>
</gene>
<organism evidence="1 2">
    <name type="scientific">Pluteus cervinus</name>
    <dbReference type="NCBI Taxonomy" id="181527"/>
    <lineage>
        <taxon>Eukaryota</taxon>
        <taxon>Fungi</taxon>
        <taxon>Dikarya</taxon>
        <taxon>Basidiomycota</taxon>
        <taxon>Agaricomycotina</taxon>
        <taxon>Agaricomycetes</taxon>
        <taxon>Agaricomycetidae</taxon>
        <taxon>Agaricales</taxon>
        <taxon>Pluteineae</taxon>
        <taxon>Pluteaceae</taxon>
        <taxon>Pluteus</taxon>
    </lineage>
</organism>
<evidence type="ECO:0000313" key="2">
    <source>
        <dbReference type="Proteomes" id="UP000308600"/>
    </source>
</evidence>
<protein>
    <submittedName>
        <fullName evidence="1">Cytochrome P450</fullName>
    </submittedName>
</protein>
<evidence type="ECO:0000313" key="1">
    <source>
        <dbReference type="EMBL" id="TFK64017.1"/>
    </source>
</evidence>
<proteinExistence type="predicted"/>
<dbReference type="Proteomes" id="UP000308600">
    <property type="component" value="Unassembled WGS sequence"/>
</dbReference>
<name>A0ACD3AEK0_9AGAR</name>